<evidence type="ECO:0000256" key="2">
    <source>
        <dbReference type="ARBA" id="ARBA00023125"/>
    </source>
</evidence>
<name>A0A2Y8ZUI6_9MICO</name>
<organism evidence="5 6">
    <name type="scientific">Branchiibius hedensis</name>
    <dbReference type="NCBI Taxonomy" id="672460"/>
    <lineage>
        <taxon>Bacteria</taxon>
        <taxon>Bacillati</taxon>
        <taxon>Actinomycetota</taxon>
        <taxon>Actinomycetes</taxon>
        <taxon>Micrococcales</taxon>
        <taxon>Dermacoccaceae</taxon>
        <taxon>Branchiibius</taxon>
    </lineage>
</organism>
<dbReference type="GO" id="GO:0003700">
    <property type="term" value="F:DNA-binding transcription factor activity"/>
    <property type="evidence" value="ECO:0007669"/>
    <property type="project" value="InterPro"/>
</dbReference>
<dbReference type="GO" id="GO:0003677">
    <property type="term" value="F:DNA binding"/>
    <property type="evidence" value="ECO:0007669"/>
    <property type="project" value="UniProtKB-KW"/>
</dbReference>
<dbReference type="InterPro" id="IPR050313">
    <property type="entry name" value="Carb_Metab_HTH_regulators"/>
</dbReference>
<dbReference type="SUPFAM" id="SSF100950">
    <property type="entry name" value="NagB/RpiA/CoA transferase-like"/>
    <property type="match status" value="1"/>
</dbReference>
<dbReference type="AlphaFoldDB" id="A0A2Y8ZUI6"/>
<keyword evidence="1" id="KW-0805">Transcription regulation</keyword>
<proteinExistence type="predicted"/>
<accession>A0A2Y8ZUI6</accession>
<evidence type="ECO:0000313" key="5">
    <source>
        <dbReference type="EMBL" id="SSA34938.1"/>
    </source>
</evidence>
<dbReference type="Pfam" id="PF00455">
    <property type="entry name" value="DeoRC"/>
    <property type="match status" value="1"/>
</dbReference>
<feature type="domain" description="HTH deoR-type" evidence="4">
    <location>
        <begin position="3"/>
        <end position="58"/>
    </location>
</feature>
<keyword evidence="6" id="KW-1185">Reference proteome</keyword>
<dbReference type="PROSITE" id="PS51000">
    <property type="entry name" value="HTH_DEOR_2"/>
    <property type="match status" value="1"/>
</dbReference>
<dbReference type="Gene3D" id="3.40.50.1360">
    <property type="match status" value="1"/>
</dbReference>
<dbReference type="InterPro" id="IPR037171">
    <property type="entry name" value="NagB/RpiA_transferase-like"/>
</dbReference>
<reference evidence="6" key="1">
    <citation type="submission" date="2016-10" db="EMBL/GenBank/DDBJ databases">
        <authorList>
            <person name="Varghese N."/>
            <person name="Submissions S."/>
        </authorList>
    </citation>
    <scope>NUCLEOTIDE SEQUENCE [LARGE SCALE GENOMIC DNA]</scope>
    <source>
        <strain evidence="6">DSM 22951</strain>
    </source>
</reference>
<dbReference type="EMBL" id="UESZ01000001">
    <property type="protein sequence ID" value="SSA34938.1"/>
    <property type="molecule type" value="Genomic_DNA"/>
</dbReference>
<dbReference type="Pfam" id="PF08220">
    <property type="entry name" value="HTH_DeoR"/>
    <property type="match status" value="1"/>
</dbReference>
<dbReference type="Proteomes" id="UP000250028">
    <property type="component" value="Unassembled WGS sequence"/>
</dbReference>
<dbReference type="Gene3D" id="1.10.10.10">
    <property type="entry name" value="Winged helix-like DNA-binding domain superfamily/Winged helix DNA-binding domain"/>
    <property type="match status" value="1"/>
</dbReference>
<dbReference type="InterPro" id="IPR018356">
    <property type="entry name" value="Tscrpt_reg_HTH_DeoR_CS"/>
</dbReference>
<evidence type="ECO:0000256" key="1">
    <source>
        <dbReference type="ARBA" id="ARBA00023015"/>
    </source>
</evidence>
<dbReference type="InterPro" id="IPR001034">
    <property type="entry name" value="DeoR_HTH"/>
</dbReference>
<dbReference type="OrthoDB" id="7688673at2"/>
<sequence>MLARQRQEHILRKIAEDGGVRVSHIVAELGVSDMTIRRDIEALAERGLVAKVHGGAIPVGERTIDEPGFHIRSEMNPDHKSDIARTAASLIKAGSSVAVSAGTTAYAVAVALRPIKRLTVVTNSPRVEQALYDPSRDDQLLVLTGGVRTPSDALAGPVANAMLATTHVDSLILGVHGIDLNAGLTTPNLQEAQTNRALIRSAKHVIVVADHTKWGVVGLSTIATLDDIDTLVTDANLDEEARREITRHGVNLIIAQTDDVDSPLVSLAR</sequence>
<evidence type="ECO:0000256" key="3">
    <source>
        <dbReference type="ARBA" id="ARBA00023163"/>
    </source>
</evidence>
<keyword evidence="2 5" id="KW-0238">DNA-binding</keyword>
<dbReference type="InterPro" id="IPR014036">
    <property type="entry name" value="DeoR-like_C"/>
</dbReference>
<evidence type="ECO:0000313" key="6">
    <source>
        <dbReference type="Proteomes" id="UP000250028"/>
    </source>
</evidence>
<dbReference type="PANTHER" id="PTHR30363:SF44">
    <property type="entry name" value="AGA OPERON TRANSCRIPTIONAL REPRESSOR-RELATED"/>
    <property type="match status" value="1"/>
</dbReference>
<keyword evidence="3" id="KW-0804">Transcription</keyword>
<dbReference type="RefSeq" id="WP_109685871.1">
    <property type="nucleotide sequence ID" value="NZ_QGDN01000001.1"/>
</dbReference>
<dbReference type="SMART" id="SM00420">
    <property type="entry name" value="HTH_DEOR"/>
    <property type="match status" value="1"/>
</dbReference>
<dbReference type="SMART" id="SM01134">
    <property type="entry name" value="DeoRC"/>
    <property type="match status" value="1"/>
</dbReference>
<protein>
    <submittedName>
        <fullName evidence="5">DNA-binding transcriptional regulator of sugar metabolism, DeoR/GlpR family</fullName>
    </submittedName>
</protein>
<dbReference type="SUPFAM" id="SSF46785">
    <property type="entry name" value="Winged helix' DNA-binding domain"/>
    <property type="match status" value="1"/>
</dbReference>
<dbReference type="InterPro" id="IPR036390">
    <property type="entry name" value="WH_DNA-bd_sf"/>
</dbReference>
<dbReference type="PRINTS" id="PR00037">
    <property type="entry name" value="HTHLACR"/>
</dbReference>
<dbReference type="InterPro" id="IPR036388">
    <property type="entry name" value="WH-like_DNA-bd_sf"/>
</dbReference>
<gene>
    <name evidence="5" type="ORF">SAMN04489750_2270</name>
</gene>
<evidence type="ECO:0000259" key="4">
    <source>
        <dbReference type="PROSITE" id="PS51000"/>
    </source>
</evidence>
<dbReference type="PANTHER" id="PTHR30363">
    <property type="entry name" value="HTH-TYPE TRANSCRIPTIONAL REGULATOR SRLR-RELATED"/>
    <property type="match status" value="1"/>
</dbReference>
<dbReference type="PROSITE" id="PS00894">
    <property type="entry name" value="HTH_DEOR_1"/>
    <property type="match status" value="1"/>
</dbReference>